<dbReference type="SUPFAM" id="SSF88946">
    <property type="entry name" value="Sigma2 domain of RNA polymerase sigma factors"/>
    <property type="match status" value="1"/>
</dbReference>
<dbReference type="SUPFAM" id="SSF88659">
    <property type="entry name" value="Sigma3 and sigma4 domains of RNA polymerase sigma factors"/>
    <property type="match status" value="1"/>
</dbReference>
<dbReference type="Proteomes" id="UP000198867">
    <property type="component" value="Unassembled WGS sequence"/>
</dbReference>
<feature type="domain" description="DUF6596" evidence="2">
    <location>
        <begin position="183"/>
        <end position="283"/>
    </location>
</feature>
<evidence type="ECO:0000313" key="3">
    <source>
        <dbReference type="EMBL" id="SFN89858.1"/>
    </source>
</evidence>
<dbReference type="InterPro" id="IPR007627">
    <property type="entry name" value="RNA_pol_sigma70_r2"/>
</dbReference>
<dbReference type="STRING" id="995034.SAMN05216219_2530"/>
<accession>A0A1I5CSC2</accession>
<dbReference type="Pfam" id="PF20239">
    <property type="entry name" value="DUF6596"/>
    <property type="match status" value="1"/>
</dbReference>
<dbReference type="GO" id="GO:0006352">
    <property type="term" value="P:DNA-templated transcription initiation"/>
    <property type="evidence" value="ECO:0007669"/>
    <property type="project" value="InterPro"/>
</dbReference>
<dbReference type="InterPro" id="IPR013324">
    <property type="entry name" value="RNA_pol_sigma_r3/r4-like"/>
</dbReference>
<feature type="domain" description="RNA polymerase sigma-70 region 2" evidence="1">
    <location>
        <begin position="17"/>
        <end position="81"/>
    </location>
</feature>
<name>A0A1I5CSC2_9MICO</name>
<dbReference type="PANTHER" id="PTHR47756">
    <property type="entry name" value="BLL6612 PROTEIN-RELATED"/>
    <property type="match status" value="1"/>
</dbReference>
<dbReference type="EMBL" id="FOVM01000007">
    <property type="protein sequence ID" value="SFN89858.1"/>
    <property type="molecule type" value="Genomic_DNA"/>
</dbReference>
<dbReference type="InterPro" id="IPR046531">
    <property type="entry name" value="DUF6596"/>
</dbReference>
<dbReference type="RefSeq" id="WP_245762526.1">
    <property type="nucleotide sequence ID" value="NZ_FOVM01000007.1"/>
</dbReference>
<dbReference type="PANTHER" id="PTHR47756:SF2">
    <property type="entry name" value="BLL6612 PROTEIN"/>
    <property type="match status" value="1"/>
</dbReference>
<sequence>MAEHELTATAAAEHVARNYYGRLLALLAAANGDIPSAEDALSDALLQALATWPDAGVPANPAGWVYSVARNRLRDRFRSAAHRTSVPLDNLDIGNSDTDEVDIDAIPDKRLALLFACAHPAIDQAIRTPLMLQTVLGLDADRIAAAFAIPGPAMAQRLVRAKRRIRDARIPFRVPDRSEMPARLDAVLEAVYGAYAIDWQLIAGVTIRESLSGEALYLAETVAELLPDEPETLGLAGLLSLSLSRSAARTRADGSLIPLDQQETALWDAAQIERGEQYLRRAHALGRIGRFQLEAAIQSVHCARARTGTTDWATLRLFHEALLRVAPTLGAEVSLAAVLAELDGPDAGLDFLDGISAAGVNRFQPAWATRAHLLAAAGRPAEAAAAYDKAISLTADGRTRDWLRDRADKARRG</sequence>
<evidence type="ECO:0000313" key="4">
    <source>
        <dbReference type="Proteomes" id="UP000198867"/>
    </source>
</evidence>
<keyword evidence="4" id="KW-1185">Reference proteome</keyword>
<organism evidence="3 4">
    <name type="scientific">Mycetocola miduiensis</name>
    <dbReference type="NCBI Taxonomy" id="995034"/>
    <lineage>
        <taxon>Bacteria</taxon>
        <taxon>Bacillati</taxon>
        <taxon>Actinomycetota</taxon>
        <taxon>Actinomycetes</taxon>
        <taxon>Micrococcales</taxon>
        <taxon>Microbacteriaceae</taxon>
        <taxon>Mycetocola</taxon>
    </lineage>
</organism>
<evidence type="ECO:0000259" key="2">
    <source>
        <dbReference type="Pfam" id="PF20239"/>
    </source>
</evidence>
<dbReference type="InterPro" id="IPR013325">
    <property type="entry name" value="RNA_pol_sigma_r2"/>
</dbReference>
<dbReference type="Pfam" id="PF04542">
    <property type="entry name" value="Sigma70_r2"/>
    <property type="match status" value="1"/>
</dbReference>
<gene>
    <name evidence="3" type="ORF">SAMN05216219_2530</name>
</gene>
<dbReference type="Gene3D" id="1.10.1740.10">
    <property type="match status" value="1"/>
</dbReference>
<dbReference type="AlphaFoldDB" id="A0A1I5CSC2"/>
<proteinExistence type="predicted"/>
<protein>
    <submittedName>
        <fullName evidence="3">RNA polymerase sigma-70 factor, ECF subfamily</fullName>
    </submittedName>
</protein>
<evidence type="ECO:0000259" key="1">
    <source>
        <dbReference type="Pfam" id="PF04542"/>
    </source>
</evidence>
<reference evidence="4" key="1">
    <citation type="submission" date="2016-10" db="EMBL/GenBank/DDBJ databases">
        <authorList>
            <person name="Varghese N."/>
            <person name="Submissions S."/>
        </authorList>
    </citation>
    <scope>NUCLEOTIDE SEQUENCE [LARGE SCALE GENOMIC DNA]</scope>
    <source>
        <strain evidence="4">CGMCC 1.11101</strain>
    </source>
</reference>
<dbReference type="GO" id="GO:0003700">
    <property type="term" value="F:DNA-binding transcription factor activity"/>
    <property type="evidence" value="ECO:0007669"/>
    <property type="project" value="InterPro"/>
</dbReference>